<gene>
    <name evidence="1" type="ORF">FA95DRAFT_851999</name>
</gene>
<reference evidence="1" key="2">
    <citation type="journal article" date="2022" name="New Phytol.">
        <title>Evolutionary transition to the ectomycorrhizal habit in the genomes of a hyperdiverse lineage of mushroom-forming fungi.</title>
        <authorList>
            <person name="Looney B."/>
            <person name="Miyauchi S."/>
            <person name="Morin E."/>
            <person name="Drula E."/>
            <person name="Courty P.E."/>
            <person name="Kohler A."/>
            <person name="Kuo A."/>
            <person name="LaButti K."/>
            <person name="Pangilinan J."/>
            <person name="Lipzen A."/>
            <person name="Riley R."/>
            <person name="Andreopoulos W."/>
            <person name="He G."/>
            <person name="Johnson J."/>
            <person name="Nolan M."/>
            <person name="Tritt A."/>
            <person name="Barry K.W."/>
            <person name="Grigoriev I.V."/>
            <person name="Nagy L.G."/>
            <person name="Hibbett D."/>
            <person name="Henrissat B."/>
            <person name="Matheny P.B."/>
            <person name="Labbe J."/>
            <person name="Martin F.M."/>
        </authorList>
    </citation>
    <scope>NUCLEOTIDE SEQUENCE</scope>
    <source>
        <strain evidence="1">FP105234-sp</strain>
    </source>
</reference>
<evidence type="ECO:0000313" key="2">
    <source>
        <dbReference type="Proteomes" id="UP000814033"/>
    </source>
</evidence>
<accession>A0ACB8R8Y0</accession>
<protein>
    <submittedName>
        <fullName evidence="1">Uncharacterized protein</fullName>
    </submittedName>
</protein>
<comment type="caution">
    <text evidence="1">The sequence shown here is derived from an EMBL/GenBank/DDBJ whole genome shotgun (WGS) entry which is preliminary data.</text>
</comment>
<dbReference type="EMBL" id="MU276181">
    <property type="protein sequence ID" value="KAI0040629.1"/>
    <property type="molecule type" value="Genomic_DNA"/>
</dbReference>
<proteinExistence type="predicted"/>
<reference evidence="1" key="1">
    <citation type="submission" date="2021-02" db="EMBL/GenBank/DDBJ databases">
        <authorList>
            <consortium name="DOE Joint Genome Institute"/>
            <person name="Ahrendt S."/>
            <person name="Looney B.P."/>
            <person name="Miyauchi S."/>
            <person name="Morin E."/>
            <person name="Drula E."/>
            <person name="Courty P.E."/>
            <person name="Chicoki N."/>
            <person name="Fauchery L."/>
            <person name="Kohler A."/>
            <person name="Kuo A."/>
            <person name="Labutti K."/>
            <person name="Pangilinan J."/>
            <person name="Lipzen A."/>
            <person name="Riley R."/>
            <person name="Andreopoulos W."/>
            <person name="He G."/>
            <person name="Johnson J."/>
            <person name="Barry K.W."/>
            <person name="Grigoriev I.V."/>
            <person name="Nagy L."/>
            <person name="Hibbett D."/>
            <person name="Henrissat B."/>
            <person name="Matheny P.B."/>
            <person name="Labbe J."/>
            <person name="Martin F."/>
        </authorList>
    </citation>
    <scope>NUCLEOTIDE SEQUENCE</scope>
    <source>
        <strain evidence="1">FP105234-sp</strain>
    </source>
</reference>
<evidence type="ECO:0000313" key="1">
    <source>
        <dbReference type="EMBL" id="KAI0040629.1"/>
    </source>
</evidence>
<sequence length="150" mass="16647">MAVDMRMETKHRRSARVGASRYINHDRLRQEIHILPVAIKSAAVEIQISAGLCVCSYPISGDRNALSAQGTSKIHRSTLVAATQYSPLPTLRGQQSLGATQHVCQPLPFRRVAVANPSDRNASARSWAHSRLLWYRSLQYTRCAARVLLG</sequence>
<name>A0ACB8R8Y0_9AGAM</name>
<keyword evidence="2" id="KW-1185">Reference proteome</keyword>
<organism evidence="1 2">
    <name type="scientific">Auriscalpium vulgare</name>
    <dbReference type="NCBI Taxonomy" id="40419"/>
    <lineage>
        <taxon>Eukaryota</taxon>
        <taxon>Fungi</taxon>
        <taxon>Dikarya</taxon>
        <taxon>Basidiomycota</taxon>
        <taxon>Agaricomycotina</taxon>
        <taxon>Agaricomycetes</taxon>
        <taxon>Russulales</taxon>
        <taxon>Auriscalpiaceae</taxon>
        <taxon>Auriscalpium</taxon>
    </lineage>
</organism>
<dbReference type="Proteomes" id="UP000814033">
    <property type="component" value="Unassembled WGS sequence"/>
</dbReference>